<dbReference type="SUPFAM" id="SSF51445">
    <property type="entry name" value="(Trans)glycosidases"/>
    <property type="match status" value="1"/>
</dbReference>
<dbReference type="Gene3D" id="3.30.457.10">
    <property type="entry name" value="Copper amine oxidase-like, N-terminal domain"/>
    <property type="match status" value="1"/>
</dbReference>
<dbReference type="InterPro" id="IPR036582">
    <property type="entry name" value="Mao_N_sf"/>
</dbReference>
<dbReference type="Pfam" id="PF07833">
    <property type="entry name" value="Cu_amine_oxidN1"/>
    <property type="match status" value="1"/>
</dbReference>
<dbReference type="InterPro" id="IPR029070">
    <property type="entry name" value="Chitinase_insertion_sf"/>
</dbReference>
<dbReference type="PROSITE" id="PS51910">
    <property type="entry name" value="GH18_2"/>
    <property type="match status" value="1"/>
</dbReference>
<organism evidence="2 3">
    <name type="scientific">Candidatus Blautia merdigallinarum</name>
    <dbReference type="NCBI Taxonomy" id="2838495"/>
    <lineage>
        <taxon>Bacteria</taxon>
        <taxon>Bacillati</taxon>
        <taxon>Bacillota</taxon>
        <taxon>Clostridia</taxon>
        <taxon>Lachnospirales</taxon>
        <taxon>Lachnospiraceae</taxon>
        <taxon>Blautia</taxon>
    </lineage>
</organism>
<feature type="domain" description="GH18" evidence="1">
    <location>
        <begin position="262"/>
        <end position="572"/>
    </location>
</feature>
<accession>A0A9D2N781</accession>
<gene>
    <name evidence="2" type="ORF">H9935_10625</name>
</gene>
<dbReference type="GO" id="GO:0005975">
    <property type="term" value="P:carbohydrate metabolic process"/>
    <property type="evidence" value="ECO:0007669"/>
    <property type="project" value="InterPro"/>
</dbReference>
<dbReference type="Gene3D" id="3.20.20.80">
    <property type="entry name" value="Glycosidases"/>
    <property type="match status" value="1"/>
</dbReference>
<keyword evidence="2" id="KW-0378">Hydrolase</keyword>
<dbReference type="Gene3D" id="2.30.30.40">
    <property type="entry name" value="SH3 Domains"/>
    <property type="match status" value="1"/>
</dbReference>
<dbReference type="SMART" id="SM00636">
    <property type="entry name" value="Glyco_18"/>
    <property type="match status" value="1"/>
</dbReference>
<dbReference type="GO" id="GO:0008061">
    <property type="term" value="F:chitin binding"/>
    <property type="evidence" value="ECO:0007669"/>
    <property type="project" value="InterPro"/>
</dbReference>
<dbReference type="PANTHER" id="PTHR46066">
    <property type="entry name" value="CHITINASE DOMAIN-CONTAINING PROTEIN 1 FAMILY MEMBER"/>
    <property type="match status" value="1"/>
</dbReference>
<reference evidence="2" key="1">
    <citation type="journal article" date="2021" name="PeerJ">
        <title>Extensive microbial diversity within the chicken gut microbiome revealed by metagenomics and culture.</title>
        <authorList>
            <person name="Gilroy R."/>
            <person name="Ravi A."/>
            <person name="Getino M."/>
            <person name="Pursley I."/>
            <person name="Horton D.L."/>
            <person name="Alikhan N.F."/>
            <person name="Baker D."/>
            <person name="Gharbi K."/>
            <person name="Hall N."/>
            <person name="Watson M."/>
            <person name="Adriaenssens E.M."/>
            <person name="Foster-Nyarko E."/>
            <person name="Jarju S."/>
            <person name="Secka A."/>
            <person name="Antonio M."/>
            <person name="Oren A."/>
            <person name="Chaudhuri R.R."/>
            <person name="La Ragione R."/>
            <person name="Hildebrand F."/>
            <person name="Pallen M.J."/>
        </authorList>
    </citation>
    <scope>NUCLEOTIDE SEQUENCE</scope>
    <source>
        <strain evidence="2">ChiSxjej6B18-287</strain>
    </source>
</reference>
<dbReference type="Proteomes" id="UP000823893">
    <property type="component" value="Unassembled WGS sequence"/>
</dbReference>
<reference evidence="2" key="2">
    <citation type="submission" date="2021-04" db="EMBL/GenBank/DDBJ databases">
        <authorList>
            <person name="Gilroy R."/>
        </authorList>
    </citation>
    <scope>NUCLEOTIDE SEQUENCE</scope>
    <source>
        <strain evidence="2">ChiSxjej6B18-287</strain>
    </source>
</reference>
<dbReference type="Gene3D" id="3.10.50.10">
    <property type="match status" value="1"/>
</dbReference>
<comment type="caution">
    <text evidence="2">The sequence shown here is derived from an EMBL/GenBank/DDBJ whole genome shotgun (WGS) entry which is preliminary data.</text>
</comment>
<dbReference type="InterPro" id="IPR012854">
    <property type="entry name" value="Cu_amine_oxidase-like_N"/>
</dbReference>
<dbReference type="EMBL" id="DWWV01000138">
    <property type="protein sequence ID" value="HJC11240.1"/>
    <property type="molecule type" value="Genomic_DNA"/>
</dbReference>
<evidence type="ECO:0000313" key="2">
    <source>
        <dbReference type="EMBL" id="HJC11240.1"/>
    </source>
</evidence>
<name>A0A9D2N781_9FIRM</name>
<dbReference type="GO" id="GO:0016787">
    <property type="term" value="F:hydrolase activity"/>
    <property type="evidence" value="ECO:0007669"/>
    <property type="project" value="UniProtKB-KW"/>
</dbReference>
<dbReference type="InterPro" id="IPR011583">
    <property type="entry name" value="Chitinase_II/V-like_cat"/>
</dbReference>
<dbReference type="InterPro" id="IPR017853">
    <property type="entry name" value="GH"/>
</dbReference>
<protein>
    <submittedName>
        <fullName evidence="2">Glycosyl hydrolase family 18</fullName>
    </submittedName>
</protein>
<dbReference type="Pfam" id="PF00704">
    <property type="entry name" value="Glyco_hydro_18"/>
    <property type="match status" value="1"/>
</dbReference>
<dbReference type="SUPFAM" id="SSF55383">
    <property type="entry name" value="Copper amine oxidase, domain N"/>
    <property type="match status" value="1"/>
</dbReference>
<proteinExistence type="predicted"/>
<dbReference type="AlphaFoldDB" id="A0A9D2N781"/>
<evidence type="ECO:0000259" key="1">
    <source>
        <dbReference type="PROSITE" id="PS51910"/>
    </source>
</evidence>
<dbReference type="PANTHER" id="PTHR46066:SF2">
    <property type="entry name" value="CHITINASE DOMAIN-CONTAINING PROTEIN 1"/>
    <property type="match status" value="1"/>
</dbReference>
<dbReference type="InterPro" id="IPR001223">
    <property type="entry name" value="Glyco_hydro18_cat"/>
</dbReference>
<evidence type="ECO:0000313" key="3">
    <source>
        <dbReference type="Proteomes" id="UP000823893"/>
    </source>
</evidence>
<sequence length="572" mass="64878">MAKKRRKRRRRRSSRLTPVLVALLLILFIGAAGVITSAIRRYTPSDARMDLADYYQQGSADELSLILQDTVSTSKGRIEEGVAYIPYQVITEELGGRFYWDQETQKMLYTLPAEVLEIEPESSSYTRSGENVTEDYPIVRQIDGEYYIALEFLEQYMEIQGTVYEDPARAVILYKWGTVQTVKANEETQVRYQGGIKSPILKEAAKGEQMILLEELDNWSRVMTEDGIDGYVENSDLSAPEDTEYAYTGSYEENFTSLTRDHKINLAWHQVTSEAANQAFAADTQNMTGVNVISPTWFSVTSTQGNISSLASEDYVRQAHEKGLEVWGLIDNFNEDVSTLETLSVRSARQHIIDMLLSEARRVDLDGINVDFESLTEEEAVHFIQFIRELSVACRNNNLVLSIDNPVPQYTAFYNRREQGILADYVIIMGYDEHTVGSESAGSVASLPFVEEGITQTLSEVPKEKVINGVPFYTRLWTEANNGTVTSEVCSMDQADAYVEQHGMEVYWNTDVSQNYAEAATDKGVLKMWLEDEESLEEKMKLIQEYDLAGVAEWKLGFERDDVWAIISKYVQ</sequence>